<accession>A0A1H4GS92</accession>
<proteinExistence type="predicted"/>
<dbReference type="OrthoDB" id="5570983at2"/>
<gene>
    <name evidence="2" type="ORF">SAMN05660964_03661</name>
</gene>
<organism evidence="2 3">
    <name type="scientific">Thiothrix caldifontis</name>
    <dbReference type="NCBI Taxonomy" id="525918"/>
    <lineage>
        <taxon>Bacteria</taxon>
        <taxon>Pseudomonadati</taxon>
        <taxon>Pseudomonadota</taxon>
        <taxon>Gammaproteobacteria</taxon>
        <taxon>Thiotrichales</taxon>
        <taxon>Thiotrichaceae</taxon>
        <taxon>Thiothrix</taxon>
    </lineage>
</organism>
<reference evidence="2 3" key="1">
    <citation type="submission" date="2016-10" db="EMBL/GenBank/DDBJ databases">
        <authorList>
            <person name="de Groot N.N."/>
        </authorList>
    </citation>
    <scope>NUCLEOTIDE SEQUENCE [LARGE SCALE GENOMIC DNA]</scope>
    <source>
        <strain evidence="2 3">DSM 21228</strain>
    </source>
</reference>
<evidence type="ECO:0000313" key="2">
    <source>
        <dbReference type="EMBL" id="SEB12201.1"/>
    </source>
</evidence>
<sequence length="149" mass="16757">MQTSSDKLIKNRFCYCVGIHTILLEAEIRAELLTGQAIYPVPFAPAWCAGLISLRGDLHPIINMHHVVQGQSFHNLPQLLLIKHPNFSPIALTCDGYPRQLKLSPTDLIPYTDDNLPSWIPHSLHHQGKPLLVADHGKLLRYIQRTQGS</sequence>
<dbReference type="RefSeq" id="WP_093070973.1">
    <property type="nucleotide sequence ID" value="NZ_FNQP01000039.1"/>
</dbReference>
<dbReference type="GO" id="GO:0007165">
    <property type="term" value="P:signal transduction"/>
    <property type="evidence" value="ECO:0007669"/>
    <property type="project" value="InterPro"/>
</dbReference>
<dbReference type="AlphaFoldDB" id="A0A1H4GS92"/>
<protein>
    <submittedName>
        <fullName evidence="2">Chemotaxis signal transduction protein</fullName>
    </submittedName>
</protein>
<dbReference type="InterPro" id="IPR036061">
    <property type="entry name" value="CheW-like_dom_sf"/>
</dbReference>
<dbReference type="GO" id="GO:0006935">
    <property type="term" value="P:chemotaxis"/>
    <property type="evidence" value="ECO:0007669"/>
    <property type="project" value="InterPro"/>
</dbReference>
<name>A0A1H4GS92_9GAMM</name>
<evidence type="ECO:0000313" key="3">
    <source>
        <dbReference type="Proteomes" id="UP000199397"/>
    </source>
</evidence>
<dbReference type="STRING" id="525918.SAMN05660964_03661"/>
<dbReference type="PROSITE" id="PS50851">
    <property type="entry name" value="CHEW"/>
    <property type="match status" value="1"/>
</dbReference>
<evidence type="ECO:0000259" key="1">
    <source>
        <dbReference type="PROSITE" id="PS50851"/>
    </source>
</evidence>
<keyword evidence="3" id="KW-1185">Reference proteome</keyword>
<dbReference type="InterPro" id="IPR002545">
    <property type="entry name" value="CheW-lke_dom"/>
</dbReference>
<dbReference type="Proteomes" id="UP000199397">
    <property type="component" value="Unassembled WGS sequence"/>
</dbReference>
<dbReference type="EMBL" id="FNQP01000039">
    <property type="protein sequence ID" value="SEB12201.1"/>
    <property type="molecule type" value="Genomic_DNA"/>
</dbReference>
<dbReference type="SUPFAM" id="SSF50341">
    <property type="entry name" value="CheW-like"/>
    <property type="match status" value="1"/>
</dbReference>
<dbReference type="Pfam" id="PF01584">
    <property type="entry name" value="CheW"/>
    <property type="match status" value="1"/>
</dbReference>
<dbReference type="Gene3D" id="2.40.50.180">
    <property type="entry name" value="CheA-289, Domain 4"/>
    <property type="match status" value="1"/>
</dbReference>
<feature type="domain" description="CheW-like" evidence="1">
    <location>
        <begin position="9"/>
        <end position="145"/>
    </location>
</feature>